<dbReference type="Pfam" id="PF00905">
    <property type="entry name" value="Transpeptidase"/>
    <property type="match status" value="1"/>
</dbReference>
<dbReference type="GO" id="GO:0030288">
    <property type="term" value="C:outer membrane-bounded periplasmic space"/>
    <property type="evidence" value="ECO:0007669"/>
    <property type="project" value="TreeGrafter"/>
</dbReference>
<dbReference type="Pfam" id="PF00912">
    <property type="entry name" value="Transgly"/>
    <property type="match status" value="1"/>
</dbReference>
<dbReference type="SUPFAM" id="SSF53955">
    <property type="entry name" value="Lysozyme-like"/>
    <property type="match status" value="1"/>
</dbReference>
<evidence type="ECO:0000256" key="16">
    <source>
        <dbReference type="ARBA" id="ARBA00022960"/>
    </source>
</evidence>
<keyword evidence="10" id="KW-0121">Carboxypeptidase</keyword>
<comment type="pathway">
    <text evidence="27">Glycan biosynthesis.</text>
</comment>
<protein>
    <recommendedName>
        <fullName evidence="7">Penicillin-binding protein 1A</fullName>
        <ecNumber evidence="25">2.4.99.28</ecNumber>
        <ecNumber evidence="6">3.4.16.4</ecNumber>
    </recommendedName>
</protein>
<feature type="domain" description="Glycosyl transferase family 51" evidence="30">
    <location>
        <begin position="59"/>
        <end position="233"/>
    </location>
</feature>
<dbReference type="EC" id="3.4.16.4" evidence="6"/>
<dbReference type="AlphaFoldDB" id="A0A545TBL8"/>
<evidence type="ECO:0000256" key="10">
    <source>
        <dbReference type="ARBA" id="ARBA00022645"/>
    </source>
</evidence>
<keyword evidence="12" id="KW-0328">Glycosyltransferase</keyword>
<dbReference type="InterPro" id="IPR012338">
    <property type="entry name" value="Beta-lactam/transpept-like"/>
</dbReference>
<accession>A0A545TBL8</accession>
<evidence type="ECO:0000256" key="17">
    <source>
        <dbReference type="ARBA" id="ARBA00022968"/>
    </source>
</evidence>
<dbReference type="GO" id="GO:0008658">
    <property type="term" value="F:penicillin binding"/>
    <property type="evidence" value="ECO:0007669"/>
    <property type="project" value="InterPro"/>
</dbReference>
<dbReference type="Proteomes" id="UP000317839">
    <property type="component" value="Unassembled WGS sequence"/>
</dbReference>
<evidence type="ECO:0000256" key="13">
    <source>
        <dbReference type="ARBA" id="ARBA00022679"/>
    </source>
</evidence>
<keyword evidence="21" id="KW-0046">Antibiotic resistance</keyword>
<keyword evidence="23" id="KW-0961">Cell wall biogenesis/degradation</keyword>
<evidence type="ECO:0000256" key="15">
    <source>
        <dbReference type="ARBA" id="ARBA00022801"/>
    </source>
</evidence>
<evidence type="ECO:0000259" key="29">
    <source>
        <dbReference type="Pfam" id="PF00905"/>
    </source>
</evidence>
<dbReference type="GO" id="GO:0006508">
    <property type="term" value="P:proteolysis"/>
    <property type="evidence" value="ECO:0007669"/>
    <property type="project" value="UniProtKB-KW"/>
</dbReference>
<feature type="transmembrane region" description="Helical" evidence="28">
    <location>
        <begin position="12"/>
        <end position="33"/>
    </location>
</feature>
<dbReference type="Gene3D" id="3.40.710.10">
    <property type="entry name" value="DD-peptidase/beta-lactamase superfamily"/>
    <property type="match status" value="2"/>
</dbReference>
<dbReference type="EC" id="2.4.99.28" evidence="25"/>
<evidence type="ECO:0000256" key="14">
    <source>
        <dbReference type="ARBA" id="ARBA00022692"/>
    </source>
</evidence>
<evidence type="ECO:0000256" key="20">
    <source>
        <dbReference type="ARBA" id="ARBA00023136"/>
    </source>
</evidence>
<dbReference type="InterPro" id="IPR001264">
    <property type="entry name" value="Glyco_trans_51"/>
</dbReference>
<keyword evidence="16" id="KW-0133">Cell shape</keyword>
<evidence type="ECO:0000256" key="9">
    <source>
        <dbReference type="ARBA" id="ARBA00022519"/>
    </source>
</evidence>
<dbReference type="InterPro" id="IPR023346">
    <property type="entry name" value="Lysozyme-like_dom_sf"/>
</dbReference>
<dbReference type="GO" id="GO:0005886">
    <property type="term" value="C:plasma membrane"/>
    <property type="evidence" value="ECO:0007669"/>
    <property type="project" value="UniProtKB-SubCell"/>
</dbReference>
<evidence type="ECO:0000256" key="26">
    <source>
        <dbReference type="ARBA" id="ARBA00049902"/>
    </source>
</evidence>
<comment type="catalytic activity">
    <reaction evidence="24">
        <text>Preferential cleavage: (Ac)2-L-Lys-D-Ala-|-D-Ala. Also transpeptidation of peptidyl-alanyl moieties that are N-acyl substituents of D-alanine.</text>
        <dbReference type="EC" id="3.4.16.4"/>
    </reaction>
</comment>
<dbReference type="GO" id="GO:0009002">
    <property type="term" value="F:serine-type D-Ala-D-Ala carboxypeptidase activity"/>
    <property type="evidence" value="ECO:0007669"/>
    <property type="project" value="UniProtKB-EC"/>
</dbReference>
<dbReference type="UniPathway" id="UPA00219"/>
<evidence type="ECO:0000256" key="12">
    <source>
        <dbReference type="ARBA" id="ARBA00022676"/>
    </source>
</evidence>
<evidence type="ECO:0000256" key="18">
    <source>
        <dbReference type="ARBA" id="ARBA00022984"/>
    </source>
</evidence>
<keyword evidence="11" id="KW-0645">Protease</keyword>
<evidence type="ECO:0000256" key="3">
    <source>
        <dbReference type="ARBA" id="ARBA00004752"/>
    </source>
</evidence>
<comment type="caution">
    <text evidence="32">The sequence shown here is derived from an EMBL/GenBank/DDBJ whole genome shotgun (WGS) entry which is preliminary data.</text>
</comment>
<dbReference type="InterPro" id="IPR031376">
    <property type="entry name" value="PCB_OB"/>
</dbReference>
<evidence type="ECO:0000256" key="24">
    <source>
        <dbReference type="ARBA" id="ARBA00034000"/>
    </source>
</evidence>
<keyword evidence="19 28" id="KW-1133">Transmembrane helix</keyword>
<comment type="catalytic activity">
    <reaction evidence="26">
        <text>[GlcNAc-(1-&gt;4)-Mur2Ac(oyl-L-Ala-gamma-D-Glu-L-Lys-D-Ala-D-Ala)](n)-di-trans,octa-cis-undecaprenyl diphosphate + beta-D-GlcNAc-(1-&gt;4)-Mur2Ac(oyl-L-Ala-gamma-D-Glu-L-Lys-D-Ala-D-Ala)-di-trans,octa-cis-undecaprenyl diphosphate = [GlcNAc-(1-&gt;4)-Mur2Ac(oyl-L-Ala-gamma-D-Glu-L-Lys-D-Ala-D-Ala)](n+1)-di-trans,octa-cis-undecaprenyl diphosphate + di-trans,octa-cis-undecaprenyl diphosphate + H(+)</text>
        <dbReference type="Rhea" id="RHEA:23708"/>
        <dbReference type="Rhea" id="RHEA-COMP:9602"/>
        <dbReference type="Rhea" id="RHEA-COMP:9603"/>
        <dbReference type="ChEBI" id="CHEBI:15378"/>
        <dbReference type="ChEBI" id="CHEBI:58405"/>
        <dbReference type="ChEBI" id="CHEBI:60033"/>
        <dbReference type="ChEBI" id="CHEBI:78435"/>
        <dbReference type="EC" id="2.4.99.28"/>
    </reaction>
</comment>
<comment type="pathway">
    <text evidence="3">Cell wall biogenesis; peptidoglycan biosynthesis.</text>
</comment>
<feature type="domain" description="Penicillin-binding protein transpeptidase" evidence="29">
    <location>
        <begin position="435"/>
        <end position="616"/>
    </location>
</feature>
<evidence type="ECO:0000259" key="31">
    <source>
        <dbReference type="Pfam" id="PF17092"/>
    </source>
</evidence>
<name>A0A545TBL8_9GAMM</name>
<dbReference type="FunFam" id="1.10.3810.10:FF:000003">
    <property type="entry name" value="Penicillin-binding protein 1a"/>
    <property type="match status" value="1"/>
</dbReference>
<evidence type="ECO:0000256" key="5">
    <source>
        <dbReference type="ARBA" id="ARBA00007739"/>
    </source>
</evidence>
<keyword evidence="22" id="KW-0511">Multifunctional enzyme</keyword>
<evidence type="ECO:0000259" key="30">
    <source>
        <dbReference type="Pfam" id="PF00912"/>
    </source>
</evidence>
<dbReference type="RefSeq" id="WP_142941238.1">
    <property type="nucleotide sequence ID" value="NZ_VIKR01000002.1"/>
</dbReference>
<evidence type="ECO:0000256" key="1">
    <source>
        <dbReference type="ARBA" id="ARBA00002624"/>
    </source>
</evidence>
<dbReference type="SUPFAM" id="SSF56601">
    <property type="entry name" value="beta-lactamase/transpeptidase-like"/>
    <property type="match status" value="1"/>
</dbReference>
<keyword evidence="33" id="KW-1185">Reference proteome</keyword>
<keyword evidence="15" id="KW-0378">Hydrolase</keyword>
<evidence type="ECO:0000256" key="28">
    <source>
        <dbReference type="SAM" id="Phobius"/>
    </source>
</evidence>
<dbReference type="GO" id="GO:0008955">
    <property type="term" value="F:peptidoglycan glycosyltransferase activity"/>
    <property type="evidence" value="ECO:0007669"/>
    <property type="project" value="UniProtKB-EC"/>
</dbReference>
<reference evidence="32 33" key="1">
    <citation type="submission" date="2019-06" db="EMBL/GenBank/DDBJ databases">
        <title>Draft genome of Aliikangiella marina GYP-15.</title>
        <authorList>
            <person name="Wang G."/>
        </authorList>
    </citation>
    <scope>NUCLEOTIDE SEQUENCE [LARGE SCALE GENOMIC DNA]</scope>
    <source>
        <strain evidence="32 33">GYP-15</strain>
    </source>
</reference>
<feature type="domain" description="Penicillin-binding protein OB-like" evidence="31">
    <location>
        <begin position="321"/>
        <end position="433"/>
    </location>
</feature>
<dbReference type="GO" id="GO:0008360">
    <property type="term" value="P:regulation of cell shape"/>
    <property type="evidence" value="ECO:0007669"/>
    <property type="project" value="UniProtKB-KW"/>
</dbReference>
<evidence type="ECO:0000256" key="6">
    <source>
        <dbReference type="ARBA" id="ARBA00012448"/>
    </source>
</evidence>
<evidence type="ECO:0000313" key="33">
    <source>
        <dbReference type="Proteomes" id="UP000317839"/>
    </source>
</evidence>
<evidence type="ECO:0000256" key="4">
    <source>
        <dbReference type="ARBA" id="ARBA00007090"/>
    </source>
</evidence>
<comment type="function">
    <text evidence="1">Cell wall formation. Synthesis of cross-linked peptidoglycan from the lipid intermediates. The enzyme has a penicillin-insensitive transglycosylase N-terminal domain (formation of linear glycan strands) and a penicillin-sensitive transpeptidase C-terminal domain (cross-linking of the peptide subunits).</text>
</comment>
<keyword evidence="8" id="KW-1003">Cell membrane</keyword>
<dbReference type="InterPro" id="IPR001460">
    <property type="entry name" value="PCN-bd_Tpept"/>
</dbReference>
<evidence type="ECO:0000256" key="7">
    <source>
        <dbReference type="ARBA" id="ARBA00018638"/>
    </source>
</evidence>
<evidence type="ECO:0000256" key="21">
    <source>
        <dbReference type="ARBA" id="ARBA00023251"/>
    </source>
</evidence>
<keyword evidence="17" id="KW-0735">Signal-anchor</keyword>
<dbReference type="Gene3D" id="1.10.3810.10">
    <property type="entry name" value="Biosynthetic peptidoglycan transglycosylase-like"/>
    <property type="match status" value="1"/>
</dbReference>
<dbReference type="NCBIfam" id="TIGR02074">
    <property type="entry name" value="PBP_1a_fam"/>
    <property type="match status" value="1"/>
</dbReference>
<keyword evidence="18" id="KW-0573">Peptidoglycan synthesis</keyword>
<dbReference type="InterPro" id="IPR036950">
    <property type="entry name" value="PBP_transglycosylase"/>
</dbReference>
<organism evidence="32 33">
    <name type="scientific">Aliikangiella marina</name>
    <dbReference type="NCBI Taxonomy" id="1712262"/>
    <lineage>
        <taxon>Bacteria</taxon>
        <taxon>Pseudomonadati</taxon>
        <taxon>Pseudomonadota</taxon>
        <taxon>Gammaproteobacteria</taxon>
        <taxon>Oceanospirillales</taxon>
        <taxon>Pleioneaceae</taxon>
        <taxon>Aliikangiella</taxon>
    </lineage>
</organism>
<dbReference type="GO" id="GO:0046677">
    <property type="term" value="P:response to antibiotic"/>
    <property type="evidence" value="ECO:0007669"/>
    <property type="project" value="UniProtKB-KW"/>
</dbReference>
<sequence>MKFLSAITPKFLYFATLFTVTSSMGFVALYLAVGPGLPEVDSIRQIRLQTPMSIYAKDGQLIDEFGDRRRIPITLDQVPKDFINALLATEDQRFYEHSGVDLLGVMRAFLNLAVTQTKSQGASTITMLVARNYYLSREKRFSRKFTEMFLAWKIESELSKNEILELFLNKIPFGHRAYGLGAASQVYYGTTLDNLSIAQLATLAGIPKGQSVYNPISYPERALSRRSHVLGRMLAENHIDQAQYEQSMAEPIETSKHGASKTVEAPYLAEMVRQYVIDKYGRESAYNDGLKIYTTLDPKLQQFASDALVLGLEEYDRRHGYRGPEQQISLAPNTPREELNDIVNDLPVIGKLLPALVLEVNAEVATILLKNDVTSQLDLDAVKWARKYVDENHLGKKVTEVTQVLTPGDVIRVRQQSRSDLVDSYELAQIPDVSGGFVSLKPDNGAIEVLVGGYDFSLNQYNMVTQARRQPGSNIKPFVYAAAFDKEYTPASMINDMPIVEADITAENFWRPKNDSDNYAGPTSLRTALRRSKNTVSVRLIREIGPRYTKRYLENLGFPGEHMQPYLSLALGSPNFTPLEVVKGYATLANGGYKVEPWFVERIESSEGRIIFQHQPLTVCQVCEAVIAEQKAKKEANLQDLIVDASLKSENQAQSFELVADSSQMADQETETNTDEILNEFSGLPLMPFPENQVAPRVIEKRNHYLVDNILKDVIHRGTATRTLTRNKSPLLKRNDLAGKTGTTNDAKDAWFSGYNLSHVATAWVGFDDHSKKLGVREFGGIAALPIWQRFMESAVKGHPQNNFQRPEGIITARIDPSNGKLATSLTQNPIFELFREEFVPTEYAEKPIQDIFNNDKETVEDEEIF</sequence>
<keyword evidence="13" id="KW-0808">Transferase</keyword>
<evidence type="ECO:0000256" key="11">
    <source>
        <dbReference type="ARBA" id="ARBA00022670"/>
    </source>
</evidence>
<evidence type="ECO:0000313" key="32">
    <source>
        <dbReference type="EMBL" id="TQV74623.1"/>
    </source>
</evidence>
<dbReference type="PANTHER" id="PTHR32282:SF27">
    <property type="entry name" value="PENICILLIN-BINDING PROTEIN 1A"/>
    <property type="match status" value="1"/>
</dbReference>
<dbReference type="GO" id="GO:0009252">
    <property type="term" value="P:peptidoglycan biosynthetic process"/>
    <property type="evidence" value="ECO:0007669"/>
    <property type="project" value="UniProtKB-UniPathway"/>
</dbReference>
<evidence type="ECO:0000256" key="23">
    <source>
        <dbReference type="ARBA" id="ARBA00023316"/>
    </source>
</evidence>
<dbReference type="GO" id="GO:0071555">
    <property type="term" value="P:cell wall organization"/>
    <property type="evidence" value="ECO:0007669"/>
    <property type="project" value="UniProtKB-KW"/>
</dbReference>
<evidence type="ECO:0000256" key="8">
    <source>
        <dbReference type="ARBA" id="ARBA00022475"/>
    </source>
</evidence>
<evidence type="ECO:0000256" key="19">
    <source>
        <dbReference type="ARBA" id="ARBA00022989"/>
    </source>
</evidence>
<dbReference type="OrthoDB" id="9766909at2"/>
<keyword evidence="9" id="KW-0997">Cell inner membrane</keyword>
<dbReference type="Pfam" id="PF17092">
    <property type="entry name" value="PCB_OB"/>
    <property type="match status" value="1"/>
</dbReference>
<evidence type="ECO:0000256" key="27">
    <source>
        <dbReference type="ARBA" id="ARBA00060592"/>
    </source>
</evidence>
<dbReference type="EMBL" id="VIKR01000002">
    <property type="protein sequence ID" value="TQV74623.1"/>
    <property type="molecule type" value="Genomic_DNA"/>
</dbReference>
<evidence type="ECO:0000256" key="25">
    <source>
        <dbReference type="ARBA" id="ARBA00044770"/>
    </source>
</evidence>
<dbReference type="InterPro" id="IPR050396">
    <property type="entry name" value="Glycosyltr_51/Transpeptidase"/>
</dbReference>
<comment type="similarity">
    <text evidence="5">In the N-terminal section; belongs to the glycosyltransferase 51 family.</text>
</comment>
<proteinExistence type="inferred from homology"/>
<evidence type="ECO:0000256" key="2">
    <source>
        <dbReference type="ARBA" id="ARBA00004249"/>
    </source>
</evidence>
<dbReference type="PANTHER" id="PTHR32282">
    <property type="entry name" value="BINDING PROTEIN TRANSPEPTIDASE, PUTATIVE-RELATED"/>
    <property type="match status" value="1"/>
</dbReference>
<comment type="subcellular location">
    <subcellularLocation>
        <location evidence="2">Cell inner membrane</location>
        <topology evidence="2">Single-pass type II membrane protein</topology>
    </subcellularLocation>
</comment>
<keyword evidence="20 28" id="KW-0472">Membrane</keyword>
<comment type="similarity">
    <text evidence="4">In the C-terminal section; belongs to the transpeptidase family.</text>
</comment>
<keyword evidence="14 28" id="KW-0812">Transmembrane</keyword>
<gene>
    <name evidence="32" type="ORF">FLL45_06565</name>
</gene>
<evidence type="ECO:0000256" key="22">
    <source>
        <dbReference type="ARBA" id="ARBA00023268"/>
    </source>
</evidence>